<accession>A0A6P5FVI8</accession>
<keyword evidence="2" id="KW-1185">Reference proteome</keyword>
<evidence type="ECO:0000313" key="2">
    <source>
        <dbReference type="Proteomes" id="UP000515123"/>
    </source>
</evidence>
<reference evidence="2" key="1">
    <citation type="journal article" date="2015" name="Nat. Genet.">
        <title>The pineapple genome and the evolution of CAM photosynthesis.</title>
        <authorList>
            <person name="Ming R."/>
            <person name="VanBuren R."/>
            <person name="Wai C.M."/>
            <person name="Tang H."/>
            <person name="Schatz M.C."/>
            <person name="Bowers J.E."/>
            <person name="Lyons E."/>
            <person name="Wang M.L."/>
            <person name="Chen J."/>
            <person name="Biggers E."/>
            <person name="Zhang J."/>
            <person name="Huang L."/>
            <person name="Zhang L."/>
            <person name="Miao W."/>
            <person name="Zhang J."/>
            <person name="Ye Z."/>
            <person name="Miao C."/>
            <person name="Lin Z."/>
            <person name="Wang H."/>
            <person name="Zhou H."/>
            <person name="Yim W.C."/>
            <person name="Priest H.D."/>
            <person name="Zheng C."/>
            <person name="Woodhouse M."/>
            <person name="Edger P.P."/>
            <person name="Guyot R."/>
            <person name="Guo H.B."/>
            <person name="Guo H."/>
            <person name="Zheng G."/>
            <person name="Singh R."/>
            <person name="Sharma A."/>
            <person name="Min X."/>
            <person name="Zheng Y."/>
            <person name="Lee H."/>
            <person name="Gurtowski J."/>
            <person name="Sedlazeck F.J."/>
            <person name="Harkess A."/>
            <person name="McKain M.R."/>
            <person name="Liao Z."/>
            <person name="Fang J."/>
            <person name="Liu J."/>
            <person name="Zhang X."/>
            <person name="Zhang Q."/>
            <person name="Hu W."/>
            <person name="Qin Y."/>
            <person name="Wang K."/>
            <person name="Chen L.Y."/>
            <person name="Shirley N."/>
            <person name="Lin Y.R."/>
            <person name="Liu L.Y."/>
            <person name="Hernandez A.G."/>
            <person name="Wright C.L."/>
            <person name="Bulone V."/>
            <person name="Tuskan G.A."/>
            <person name="Heath K."/>
            <person name="Zee F."/>
            <person name="Moore P.H."/>
            <person name="Sunkar R."/>
            <person name="Leebens-Mack J.H."/>
            <person name="Mockler T."/>
            <person name="Bennetzen J.L."/>
            <person name="Freeling M."/>
            <person name="Sankoff D."/>
            <person name="Paterson A.H."/>
            <person name="Zhu X."/>
            <person name="Yang X."/>
            <person name="Smith J.A."/>
            <person name="Cushman J.C."/>
            <person name="Paull R.E."/>
            <person name="Yu Q."/>
        </authorList>
    </citation>
    <scope>NUCLEOTIDE SEQUENCE [LARGE SCALE GENOMIC DNA]</scope>
    <source>
        <strain evidence="2">cv. F153</strain>
    </source>
</reference>
<feature type="compositionally biased region" description="Polar residues" evidence="1">
    <location>
        <begin position="99"/>
        <end position="108"/>
    </location>
</feature>
<dbReference type="RefSeq" id="XP_020100346.1">
    <property type="nucleotide sequence ID" value="XM_020244757.1"/>
</dbReference>
<sequence>MNGTCCSRSRSLPLPQGPTFRPPPGSRRNGVEHSDARGRAASSSLASPSASAAPLPAPQLLLSGDDVRARRRNERAKPPGANPETPSAGNSSKQEEWLPSSQECSIRSSPPDRPITKEKEQQVKDVSSEKRGHDKSADGISLQGRRPTSEHAHEAAATAATAASSKPSSVQKKETVGPQANPRRTDQEERRVSTMEPTREAAAEHSQFSSVDGIGSQANPGRINQDQGRRVSTKGPGEAMHYRFPSADGVRSEASPIPRKEDQPRRNSQIY</sequence>
<gene>
    <name evidence="3" type="primary">LOC109718504</name>
</gene>
<feature type="compositionally biased region" description="Basic and acidic residues" evidence="1">
    <location>
        <begin position="29"/>
        <end position="38"/>
    </location>
</feature>
<feature type="compositionally biased region" description="Basic and acidic residues" evidence="1">
    <location>
        <begin position="183"/>
        <end position="203"/>
    </location>
</feature>
<feature type="compositionally biased region" description="Low complexity" evidence="1">
    <location>
        <begin position="155"/>
        <end position="165"/>
    </location>
</feature>
<dbReference type="GeneID" id="109718504"/>
<evidence type="ECO:0000313" key="3">
    <source>
        <dbReference type="RefSeq" id="XP_020100346.1"/>
    </source>
</evidence>
<feature type="region of interest" description="Disordered" evidence="1">
    <location>
        <begin position="1"/>
        <end position="271"/>
    </location>
</feature>
<dbReference type="AlphaFoldDB" id="A0A6P5FVI8"/>
<dbReference type="Proteomes" id="UP000515123">
    <property type="component" value="Linkage group 12"/>
</dbReference>
<name>A0A6P5FVI8_ANACO</name>
<evidence type="ECO:0000256" key="1">
    <source>
        <dbReference type="SAM" id="MobiDB-lite"/>
    </source>
</evidence>
<proteinExistence type="predicted"/>
<feature type="compositionally biased region" description="Polar residues" evidence="1">
    <location>
        <begin position="1"/>
        <end position="10"/>
    </location>
</feature>
<organism evidence="2 3">
    <name type="scientific">Ananas comosus</name>
    <name type="common">Pineapple</name>
    <name type="synonym">Ananas ananas</name>
    <dbReference type="NCBI Taxonomy" id="4615"/>
    <lineage>
        <taxon>Eukaryota</taxon>
        <taxon>Viridiplantae</taxon>
        <taxon>Streptophyta</taxon>
        <taxon>Embryophyta</taxon>
        <taxon>Tracheophyta</taxon>
        <taxon>Spermatophyta</taxon>
        <taxon>Magnoliopsida</taxon>
        <taxon>Liliopsida</taxon>
        <taxon>Poales</taxon>
        <taxon>Bromeliaceae</taxon>
        <taxon>Bromelioideae</taxon>
        <taxon>Ananas</taxon>
    </lineage>
</organism>
<reference evidence="3" key="2">
    <citation type="submission" date="2025-08" db="UniProtKB">
        <authorList>
            <consortium name="RefSeq"/>
        </authorList>
    </citation>
    <scope>IDENTIFICATION</scope>
    <source>
        <tissue evidence="3">Leaf</tissue>
    </source>
</reference>
<feature type="compositionally biased region" description="Polar residues" evidence="1">
    <location>
        <begin position="206"/>
        <end position="226"/>
    </location>
</feature>
<feature type="compositionally biased region" description="Low complexity" evidence="1">
    <location>
        <begin position="40"/>
        <end position="63"/>
    </location>
</feature>
<protein>
    <submittedName>
        <fullName evidence="3">Serine/arginine repetitive matrix protein 2-like</fullName>
    </submittedName>
</protein>
<feature type="compositionally biased region" description="Basic and acidic residues" evidence="1">
    <location>
        <begin position="114"/>
        <end position="137"/>
    </location>
</feature>